<dbReference type="Pfam" id="PF00080">
    <property type="entry name" value="Sod_Cu"/>
    <property type="match status" value="1"/>
</dbReference>
<feature type="signal peptide" evidence="1">
    <location>
        <begin position="1"/>
        <end position="17"/>
    </location>
</feature>
<dbReference type="InterPro" id="IPR018152">
    <property type="entry name" value="SOD_Cu/Zn_BS"/>
</dbReference>
<protein>
    <recommendedName>
        <fullName evidence="2">Superoxide dismutase copper/zinc binding domain-containing protein</fullName>
    </recommendedName>
</protein>
<evidence type="ECO:0000259" key="2">
    <source>
        <dbReference type="Pfam" id="PF00080"/>
    </source>
</evidence>
<feature type="chain" id="PRO_5047247185" description="Superoxide dismutase copper/zinc binding domain-containing protein" evidence="1">
    <location>
        <begin position="18"/>
        <end position="178"/>
    </location>
</feature>
<feature type="domain" description="Superoxide dismutase copper/zinc binding" evidence="2">
    <location>
        <begin position="36"/>
        <end position="171"/>
    </location>
</feature>
<comment type="caution">
    <text evidence="3">The sequence shown here is derived from an EMBL/GenBank/DDBJ whole genome shotgun (WGS) entry which is preliminary data.</text>
</comment>
<reference evidence="3 4" key="1">
    <citation type="submission" date="2023-04" db="EMBL/GenBank/DDBJ databases">
        <title>Genome of Basidiobolus ranarum AG-B5.</title>
        <authorList>
            <person name="Stajich J.E."/>
            <person name="Carter-House D."/>
            <person name="Gryganskyi A."/>
        </authorList>
    </citation>
    <scope>NUCLEOTIDE SEQUENCE [LARGE SCALE GENOMIC DNA]</scope>
    <source>
        <strain evidence="3 4">AG-B5</strain>
    </source>
</reference>
<name>A0ABR2X0R1_9FUNG</name>
<evidence type="ECO:0000313" key="3">
    <source>
        <dbReference type="EMBL" id="KAK9767326.1"/>
    </source>
</evidence>
<dbReference type="Proteomes" id="UP001479436">
    <property type="component" value="Unassembled WGS sequence"/>
</dbReference>
<dbReference type="InterPro" id="IPR001424">
    <property type="entry name" value="SOD_Cu_Zn_dom"/>
</dbReference>
<evidence type="ECO:0000313" key="4">
    <source>
        <dbReference type="Proteomes" id="UP001479436"/>
    </source>
</evidence>
<dbReference type="SUPFAM" id="SSF49329">
    <property type="entry name" value="Cu,Zn superoxide dismutase-like"/>
    <property type="match status" value="1"/>
</dbReference>
<keyword evidence="4" id="KW-1185">Reference proteome</keyword>
<keyword evidence="1" id="KW-0732">Signal</keyword>
<dbReference type="PRINTS" id="PR00068">
    <property type="entry name" value="CUZNDISMTASE"/>
</dbReference>
<dbReference type="InterPro" id="IPR036423">
    <property type="entry name" value="SOD-like_Cu/Zn_dom_sf"/>
</dbReference>
<organism evidence="3 4">
    <name type="scientific">Basidiobolus ranarum</name>
    <dbReference type="NCBI Taxonomy" id="34480"/>
    <lineage>
        <taxon>Eukaryota</taxon>
        <taxon>Fungi</taxon>
        <taxon>Fungi incertae sedis</taxon>
        <taxon>Zoopagomycota</taxon>
        <taxon>Entomophthoromycotina</taxon>
        <taxon>Basidiobolomycetes</taxon>
        <taxon>Basidiobolales</taxon>
        <taxon>Basidiobolaceae</taxon>
        <taxon>Basidiobolus</taxon>
    </lineage>
</organism>
<proteinExistence type="predicted"/>
<gene>
    <name evidence="3" type="ORF">K7432_002948</name>
</gene>
<accession>A0ABR2X0R1</accession>
<sequence length="178" mass="19502">MLFVLYLCLGFLSFTSAFRGYPKYAVAYISNRVSGVHGVVKFIQSAPTSVVRIEVNLKGLSPGYHGFHVHEFGSYGNQCEAAGEHFNPTKTIHGGPMDQRRHVGDLGNVWANRQGIVKLARNDRMIKLSGPYSIIGRSVVVHEKVDDFGTKGTLESLTSGSSGKRIGCGAIDLVRRYQ</sequence>
<dbReference type="CDD" id="cd00305">
    <property type="entry name" value="Cu-Zn_Superoxide_Dismutase"/>
    <property type="match status" value="1"/>
</dbReference>
<dbReference type="Gene3D" id="2.60.40.200">
    <property type="entry name" value="Superoxide dismutase, copper/zinc binding domain"/>
    <property type="match status" value="1"/>
</dbReference>
<evidence type="ECO:0000256" key="1">
    <source>
        <dbReference type="SAM" id="SignalP"/>
    </source>
</evidence>
<dbReference type="EMBL" id="JASJQH010000084">
    <property type="protein sequence ID" value="KAK9767326.1"/>
    <property type="molecule type" value="Genomic_DNA"/>
</dbReference>
<dbReference type="PANTHER" id="PTHR10003">
    <property type="entry name" value="SUPEROXIDE DISMUTASE CU-ZN -RELATED"/>
    <property type="match status" value="1"/>
</dbReference>
<dbReference type="InterPro" id="IPR024134">
    <property type="entry name" value="SOD_Cu/Zn_/chaperone"/>
</dbReference>
<dbReference type="PROSITE" id="PS00087">
    <property type="entry name" value="SOD_CU_ZN_1"/>
    <property type="match status" value="1"/>
</dbReference>